<organism evidence="1">
    <name type="scientific">Brachypodium distachyon</name>
    <name type="common">Purple false brome</name>
    <name type="synonym">Trachynia distachya</name>
    <dbReference type="NCBI Taxonomy" id="15368"/>
    <lineage>
        <taxon>Eukaryota</taxon>
        <taxon>Viridiplantae</taxon>
        <taxon>Streptophyta</taxon>
        <taxon>Embryophyta</taxon>
        <taxon>Tracheophyta</taxon>
        <taxon>Spermatophyta</taxon>
        <taxon>Magnoliopsida</taxon>
        <taxon>Liliopsida</taxon>
        <taxon>Poales</taxon>
        <taxon>Poaceae</taxon>
        <taxon>BOP clade</taxon>
        <taxon>Pooideae</taxon>
        <taxon>Stipodae</taxon>
        <taxon>Brachypodieae</taxon>
        <taxon>Brachypodium</taxon>
    </lineage>
</organism>
<dbReference type="EnsemblPlants" id="PNT74774">
    <property type="protein sequence ID" value="PNT74774"/>
    <property type="gene ID" value="BRADI_1g21625v3"/>
</dbReference>
<reference evidence="1 2" key="1">
    <citation type="journal article" date="2010" name="Nature">
        <title>Genome sequencing and analysis of the model grass Brachypodium distachyon.</title>
        <authorList>
            <consortium name="International Brachypodium Initiative"/>
        </authorList>
    </citation>
    <scope>NUCLEOTIDE SEQUENCE [LARGE SCALE GENOMIC DNA]</scope>
    <source>
        <strain evidence="1 2">Bd21</strain>
    </source>
</reference>
<dbReference type="AlphaFoldDB" id="A0A2K2DKG5"/>
<protein>
    <submittedName>
        <fullName evidence="1 2">Uncharacterized protein</fullName>
    </submittedName>
</protein>
<evidence type="ECO:0000313" key="2">
    <source>
        <dbReference type="EnsemblPlants" id="PNT74774"/>
    </source>
</evidence>
<sequence length="77" mass="8833">MTYRLGVCYQHHAATLLYERQVLLAFKLRVTVIEKPLDLKAIQLPEMFKGQQAVRDISLNQLEGSKGKSSEKLEFIV</sequence>
<dbReference type="EMBL" id="CM000880">
    <property type="protein sequence ID" value="PNT74774.1"/>
    <property type="molecule type" value="Genomic_DNA"/>
</dbReference>
<reference evidence="1" key="2">
    <citation type="submission" date="2017-06" db="EMBL/GenBank/DDBJ databases">
        <title>WGS assembly of Brachypodium distachyon.</title>
        <authorList>
            <consortium name="The International Brachypodium Initiative"/>
            <person name="Lucas S."/>
            <person name="Harmon-Smith M."/>
            <person name="Lail K."/>
            <person name="Tice H."/>
            <person name="Grimwood J."/>
            <person name="Bruce D."/>
            <person name="Barry K."/>
            <person name="Shu S."/>
            <person name="Lindquist E."/>
            <person name="Wang M."/>
            <person name="Pitluck S."/>
            <person name="Vogel J.P."/>
            <person name="Garvin D.F."/>
            <person name="Mockler T.C."/>
            <person name="Schmutz J."/>
            <person name="Rokhsar D."/>
            <person name="Bevan M.W."/>
        </authorList>
    </citation>
    <scope>NUCLEOTIDE SEQUENCE</scope>
    <source>
        <strain evidence="1">Bd21</strain>
    </source>
</reference>
<reference evidence="2" key="3">
    <citation type="submission" date="2018-08" db="UniProtKB">
        <authorList>
            <consortium name="EnsemblPlants"/>
        </authorList>
    </citation>
    <scope>IDENTIFICATION</scope>
    <source>
        <strain evidence="2">cv. Bd21</strain>
    </source>
</reference>
<dbReference type="OrthoDB" id="26399at2759"/>
<dbReference type="InParanoid" id="A0A2K2DKG5"/>
<evidence type="ECO:0000313" key="1">
    <source>
        <dbReference type="EMBL" id="PNT74774.1"/>
    </source>
</evidence>
<proteinExistence type="predicted"/>
<gene>
    <name evidence="1" type="ORF">BRADI_1g21625v3</name>
</gene>
<keyword evidence="3" id="KW-1185">Reference proteome</keyword>
<dbReference type="Proteomes" id="UP000008810">
    <property type="component" value="Chromosome 1"/>
</dbReference>
<name>A0A2K2DKG5_BRADI</name>
<accession>A0A2K2DKG5</accession>
<dbReference type="Gramene" id="PNT74774">
    <property type="protein sequence ID" value="PNT74774"/>
    <property type="gene ID" value="BRADI_1g21625v3"/>
</dbReference>
<evidence type="ECO:0000313" key="3">
    <source>
        <dbReference type="Proteomes" id="UP000008810"/>
    </source>
</evidence>